<sequence length="30" mass="3157">MTKSESFGAIGTLTSVADTIKRMNDAKLIG</sequence>
<gene>
    <name evidence="1" type="ORF">KARMA_2935</name>
</gene>
<dbReference type="AlphaFoldDB" id="A0A1M4N1R9"/>
<reference evidence="2" key="1">
    <citation type="submission" date="2016-09" db="EMBL/GenBank/DDBJ databases">
        <authorList>
            <person name="Wibberg D."/>
        </authorList>
    </citation>
    <scope>NUCLEOTIDE SEQUENCE [LARGE SCALE GENOMIC DNA]</scope>
</reference>
<name>A0A1M4N1R9_9RHOB</name>
<proteinExistence type="predicted"/>
<dbReference type="Proteomes" id="UP000184085">
    <property type="component" value="Unassembled WGS sequence"/>
</dbReference>
<dbReference type="EMBL" id="FMJB01000058">
    <property type="protein sequence ID" value="SCM68709.1"/>
    <property type="molecule type" value="Genomic_DNA"/>
</dbReference>
<evidence type="ECO:0000313" key="2">
    <source>
        <dbReference type="Proteomes" id="UP000184085"/>
    </source>
</evidence>
<protein>
    <submittedName>
        <fullName evidence="1">Uncharacterized protein</fullName>
    </submittedName>
</protein>
<organism evidence="1 2">
    <name type="scientific">Donghicola eburneus</name>
    <dbReference type="NCBI Taxonomy" id="393278"/>
    <lineage>
        <taxon>Bacteria</taxon>
        <taxon>Pseudomonadati</taxon>
        <taxon>Pseudomonadota</taxon>
        <taxon>Alphaproteobacteria</taxon>
        <taxon>Rhodobacterales</taxon>
        <taxon>Roseobacteraceae</taxon>
        <taxon>Donghicola</taxon>
    </lineage>
</organism>
<keyword evidence="2" id="KW-1185">Reference proteome</keyword>
<accession>A0A1M4N1R9</accession>
<evidence type="ECO:0000313" key="1">
    <source>
        <dbReference type="EMBL" id="SCM68709.1"/>
    </source>
</evidence>